<dbReference type="Gene3D" id="1.10.3140.10">
    <property type="entry name" value="4-hydroxybutyryl-coa dehydratase, domain 1"/>
    <property type="match status" value="1"/>
</dbReference>
<dbReference type="PIRSF" id="PIRSF000331">
    <property type="entry name" value="HpaA_HpaB"/>
    <property type="match status" value="1"/>
</dbReference>
<feature type="binding site" evidence="4">
    <location>
        <begin position="150"/>
        <end position="153"/>
    </location>
    <ligand>
        <name>FAD</name>
        <dbReference type="ChEBI" id="CHEBI:57692"/>
    </ligand>
</feature>
<gene>
    <name evidence="7" type="ORF">LCY76_03330</name>
</gene>
<dbReference type="InterPro" id="IPR024719">
    <property type="entry name" value="HpaB/PvcC/4-BUDH_C"/>
</dbReference>
<comment type="caution">
    <text evidence="7">The sequence shown here is derived from an EMBL/GenBank/DDBJ whole genome shotgun (WGS) entry which is preliminary data.</text>
</comment>
<dbReference type="RefSeq" id="WP_248251453.1">
    <property type="nucleotide sequence ID" value="NZ_JAIWJX010000002.1"/>
</dbReference>
<dbReference type="EMBL" id="JAIWJX010000002">
    <property type="protein sequence ID" value="MCK6255654.1"/>
    <property type="molecule type" value="Genomic_DNA"/>
</dbReference>
<name>A0A9X2BB66_9BACL</name>
<keyword evidence="8" id="KW-1185">Reference proteome</keyword>
<keyword evidence="1" id="KW-0285">Flavoprotein</keyword>
<dbReference type="SUPFAM" id="SSF47203">
    <property type="entry name" value="Acyl-CoA dehydrogenase C-terminal domain-like"/>
    <property type="match status" value="1"/>
</dbReference>
<dbReference type="Pfam" id="PF11794">
    <property type="entry name" value="HpaB_N"/>
    <property type="match status" value="1"/>
</dbReference>
<evidence type="ECO:0000256" key="3">
    <source>
        <dbReference type="ARBA" id="ARBA00023002"/>
    </source>
</evidence>
<keyword evidence="2 4" id="KW-0274">FAD</keyword>
<feature type="binding site" evidence="4">
    <location>
        <begin position="449"/>
        <end position="452"/>
    </location>
    <ligand>
        <name>FAD</name>
        <dbReference type="ChEBI" id="CHEBI:57692"/>
    </ligand>
</feature>
<reference evidence="7" key="1">
    <citation type="submission" date="2021-09" db="EMBL/GenBank/DDBJ databases">
        <title>Genome analysis of Fictibacillus sp. KIGAM418 isolated from marine sediment.</title>
        <authorList>
            <person name="Seo M.-J."/>
            <person name="Cho E.-S."/>
            <person name="Hwang C.Y."/>
        </authorList>
    </citation>
    <scope>NUCLEOTIDE SEQUENCE</scope>
    <source>
        <strain evidence="7">KIGAM418</strain>
    </source>
</reference>
<dbReference type="InterPro" id="IPR046373">
    <property type="entry name" value="Acyl-CoA_Oxase/DH_mid-dom_sf"/>
</dbReference>
<dbReference type="InterPro" id="IPR004925">
    <property type="entry name" value="HpaB/PvcC/4-BUDH"/>
</dbReference>
<feature type="domain" description="HpaB/PvcC/4-BUDH C-terminal" evidence="5">
    <location>
        <begin position="288"/>
        <end position="474"/>
    </location>
</feature>
<dbReference type="PANTHER" id="PTHR36117">
    <property type="entry name" value="4-HYDROXYPHENYLACETATE 3-MONOOXYGENASE-RELATED"/>
    <property type="match status" value="1"/>
</dbReference>
<dbReference type="InterPro" id="IPR009100">
    <property type="entry name" value="AcylCoA_DH/oxidase_NM_dom_sf"/>
</dbReference>
<evidence type="ECO:0000313" key="8">
    <source>
        <dbReference type="Proteomes" id="UP001139011"/>
    </source>
</evidence>
<dbReference type="Proteomes" id="UP001139011">
    <property type="component" value="Unassembled WGS sequence"/>
</dbReference>
<evidence type="ECO:0000256" key="4">
    <source>
        <dbReference type="PIRSR" id="PIRSR000331-2"/>
    </source>
</evidence>
<dbReference type="Pfam" id="PF03241">
    <property type="entry name" value="HpaB"/>
    <property type="match status" value="1"/>
</dbReference>
<dbReference type="PANTHER" id="PTHR36117:SF3">
    <property type="entry name" value="4-HYDROXYPHENYLACETATE 3-MONOOXYGENASE-RELATED"/>
    <property type="match status" value="1"/>
</dbReference>
<dbReference type="Gene3D" id="2.40.110.10">
    <property type="entry name" value="Butyryl-CoA Dehydrogenase, subunit A, domain 2"/>
    <property type="match status" value="1"/>
</dbReference>
<evidence type="ECO:0000256" key="1">
    <source>
        <dbReference type="ARBA" id="ARBA00022630"/>
    </source>
</evidence>
<evidence type="ECO:0000256" key="2">
    <source>
        <dbReference type="ARBA" id="ARBA00022827"/>
    </source>
</evidence>
<evidence type="ECO:0000313" key="7">
    <source>
        <dbReference type="EMBL" id="MCK6255654.1"/>
    </source>
</evidence>
<organism evidence="7 8">
    <name type="scientific">Fictibacillus marinisediminis</name>
    <dbReference type="NCBI Taxonomy" id="2878389"/>
    <lineage>
        <taxon>Bacteria</taxon>
        <taxon>Bacillati</taxon>
        <taxon>Bacillota</taxon>
        <taxon>Bacilli</taxon>
        <taxon>Bacillales</taxon>
        <taxon>Fictibacillaceae</taxon>
        <taxon>Fictibacillus</taxon>
    </lineage>
</organism>
<evidence type="ECO:0000259" key="5">
    <source>
        <dbReference type="Pfam" id="PF03241"/>
    </source>
</evidence>
<feature type="binding site" evidence="4">
    <location>
        <position position="187"/>
    </location>
    <ligand>
        <name>FAD</name>
        <dbReference type="ChEBI" id="CHEBI:57692"/>
    </ligand>
</feature>
<protein>
    <submittedName>
        <fullName evidence="7">4-hydroxyphenylacetate 3-hydroxylase</fullName>
    </submittedName>
</protein>
<sequence length="475" mass="53824">MQKDPFIKSLQDGRNVWLDGKKIDITKDENFTGTLAAISELFAMFGDPKLRDKVGYLSPKTMEYVHSAFYVPESYEDLLKRRTAFEIWSQSTDGVMSRLSDYARSRLTGWYASREDYRAFDKAFPDKIRSYYEEARDRHLFLSLVQRDPQINRSDSQLKNIEDLGLLRITKKTSDGVFLSGAKMIGTASPYSNDIIVYPVGHLKEEHKPLAHMLIVAAHSPGLHLVCRESCAATPPNKADAPLSASYDEMDALLLFDNVFVPWERVLLYDNPEAIAKINTDPVSNSLAYHQAIVRLLNKLEFVTAIGFEIAEAIGADGYLHVQEKLGELIMQVETIRALVIASEREGSLNPYNTFVPNFTYIQTARNLGPKYYPRALEILQLIGAGGFIQLPSSLQDFQGPLSSLLQKYLVGATVDAEKKTKLFKLAWDLVGSPLGSRHELYERFYAGDPIRNIAVQYSTYDKQHLQERIQKYLQ</sequence>
<evidence type="ECO:0000259" key="6">
    <source>
        <dbReference type="Pfam" id="PF11794"/>
    </source>
</evidence>
<proteinExistence type="predicted"/>
<dbReference type="AlphaFoldDB" id="A0A9X2BB66"/>
<dbReference type="InterPro" id="IPR036250">
    <property type="entry name" value="AcylCo_DH-like_C"/>
</dbReference>
<dbReference type="InterPro" id="IPR024674">
    <property type="entry name" value="HpaB/PvcC/4-BUDH_N"/>
</dbReference>
<feature type="domain" description="HpaB/PvcC/4-BUDH N-terminal" evidence="6">
    <location>
        <begin position="4"/>
        <end position="268"/>
    </location>
</feature>
<accession>A0A9X2BB66</accession>
<keyword evidence="3" id="KW-0560">Oxidoreductase</keyword>
<dbReference type="SUPFAM" id="SSF56645">
    <property type="entry name" value="Acyl-CoA dehydrogenase NM domain-like"/>
    <property type="match status" value="1"/>
</dbReference>
<dbReference type="GO" id="GO:0016627">
    <property type="term" value="F:oxidoreductase activity, acting on the CH-CH group of donors"/>
    <property type="evidence" value="ECO:0007669"/>
    <property type="project" value="InterPro"/>
</dbReference>
<dbReference type="Gene3D" id="1.20.140.10">
    <property type="entry name" value="Butyryl-CoA Dehydrogenase, subunit A, domain 3"/>
    <property type="match status" value="1"/>
</dbReference>